<dbReference type="EMBL" id="CP059399">
    <property type="protein sequence ID" value="QLY33435.1"/>
    <property type="molecule type" value="Genomic_DNA"/>
</dbReference>
<dbReference type="Proteomes" id="UP000515512">
    <property type="component" value="Chromosome"/>
</dbReference>
<dbReference type="RefSeq" id="WP_181584599.1">
    <property type="nucleotide sequence ID" value="NZ_CP059399.1"/>
</dbReference>
<name>A0A7D6VI63_9NOCA</name>
<dbReference type="KEGG" id="nhu:H0264_15425"/>
<organism evidence="1 2">
    <name type="scientific">Nocardia huaxiensis</name>
    <dbReference type="NCBI Taxonomy" id="2755382"/>
    <lineage>
        <taxon>Bacteria</taxon>
        <taxon>Bacillati</taxon>
        <taxon>Actinomycetota</taxon>
        <taxon>Actinomycetes</taxon>
        <taxon>Mycobacteriales</taxon>
        <taxon>Nocardiaceae</taxon>
        <taxon>Nocardia</taxon>
    </lineage>
</organism>
<dbReference type="AlphaFoldDB" id="A0A7D6VI63"/>
<evidence type="ECO:0000313" key="1">
    <source>
        <dbReference type="EMBL" id="QLY33435.1"/>
    </source>
</evidence>
<proteinExistence type="predicted"/>
<gene>
    <name evidence="1" type="ORF">H0264_15425</name>
</gene>
<evidence type="ECO:0000313" key="2">
    <source>
        <dbReference type="Proteomes" id="UP000515512"/>
    </source>
</evidence>
<protein>
    <submittedName>
        <fullName evidence="1">Uncharacterized protein</fullName>
    </submittedName>
</protein>
<keyword evidence="2" id="KW-1185">Reference proteome</keyword>
<reference evidence="1 2" key="1">
    <citation type="submission" date="2020-07" db="EMBL/GenBank/DDBJ databases">
        <authorList>
            <person name="Zhuang K."/>
            <person name="Ran Y."/>
        </authorList>
    </citation>
    <scope>NUCLEOTIDE SEQUENCE [LARGE SCALE GENOMIC DNA]</scope>
    <source>
        <strain evidence="1 2">WCH-YHL-001</strain>
    </source>
</reference>
<accession>A0A7D6VI63</accession>
<sequence length="106" mass="11747">MTPHLSIFARIEPRIVPGTPLNLEFKANGDLVRTRSDGGPLSGGKPSMTTNIFDDFKDRLNGETGRGPKGPKKIENLDRISIIDERTHALIAEFNRINKSVTEYGK</sequence>